<dbReference type="Proteomes" id="UP000001542">
    <property type="component" value="Unassembled WGS sequence"/>
</dbReference>
<keyword evidence="3" id="KW-0862">Zinc</keyword>
<dbReference type="OrthoDB" id="30336at2759"/>
<dbReference type="SMART" id="SM00396">
    <property type="entry name" value="ZnF_UBR1"/>
    <property type="match status" value="2"/>
</dbReference>
<dbReference type="VEuPathDB" id="TrichDB:TVAGG3_0647190"/>
<feature type="zinc finger region" description="UBR-type" evidence="4">
    <location>
        <begin position="176"/>
        <end position="246"/>
    </location>
</feature>
<evidence type="ECO:0000313" key="7">
    <source>
        <dbReference type="Proteomes" id="UP000001542"/>
    </source>
</evidence>
<dbReference type="InterPro" id="IPR003126">
    <property type="entry name" value="Znf_UBR"/>
</dbReference>
<dbReference type="eggNOG" id="KOG1776">
    <property type="taxonomic scope" value="Eukaryota"/>
</dbReference>
<evidence type="ECO:0000256" key="2">
    <source>
        <dbReference type="ARBA" id="ARBA00022771"/>
    </source>
</evidence>
<reference evidence="6" key="2">
    <citation type="journal article" date="2007" name="Science">
        <title>Draft genome sequence of the sexually transmitted pathogen Trichomonas vaginalis.</title>
        <authorList>
            <person name="Carlton J.M."/>
            <person name="Hirt R.P."/>
            <person name="Silva J.C."/>
            <person name="Delcher A.L."/>
            <person name="Schatz M."/>
            <person name="Zhao Q."/>
            <person name="Wortman J.R."/>
            <person name="Bidwell S.L."/>
            <person name="Alsmark U.C.M."/>
            <person name="Besteiro S."/>
            <person name="Sicheritz-Ponten T."/>
            <person name="Noel C.J."/>
            <person name="Dacks J.B."/>
            <person name="Foster P.G."/>
            <person name="Simillion C."/>
            <person name="Van de Peer Y."/>
            <person name="Miranda-Saavedra D."/>
            <person name="Barton G.J."/>
            <person name="Westrop G.D."/>
            <person name="Mueller S."/>
            <person name="Dessi D."/>
            <person name="Fiori P.L."/>
            <person name="Ren Q."/>
            <person name="Paulsen I."/>
            <person name="Zhang H."/>
            <person name="Bastida-Corcuera F.D."/>
            <person name="Simoes-Barbosa A."/>
            <person name="Brown M.T."/>
            <person name="Hayes R.D."/>
            <person name="Mukherjee M."/>
            <person name="Okumura C.Y."/>
            <person name="Schneider R."/>
            <person name="Smith A.J."/>
            <person name="Vanacova S."/>
            <person name="Villalvazo M."/>
            <person name="Haas B.J."/>
            <person name="Pertea M."/>
            <person name="Feldblyum T.V."/>
            <person name="Utterback T.R."/>
            <person name="Shu C.L."/>
            <person name="Osoegawa K."/>
            <person name="de Jong P.J."/>
            <person name="Hrdy I."/>
            <person name="Horvathova L."/>
            <person name="Zubacova Z."/>
            <person name="Dolezal P."/>
            <person name="Malik S.B."/>
            <person name="Logsdon J.M. Jr."/>
            <person name="Henze K."/>
            <person name="Gupta A."/>
            <person name="Wang C.C."/>
            <person name="Dunne R.L."/>
            <person name="Upcroft J.A."/>
            <person name="Upcroft P."/>
            <person name="White O."/>
            <person name="Salzberg S.L."/>
            <person name="Tang P."/>
            <person name="Chiu C.-H."/>
            <person name="Lee Y.-S."/>
            <person name="Embley T.M."/>
            <person name="Coombs G.H."/>
            <person name="Mottram J.C."/>
            <person name="Tachezy J."/>
            <person name="Fraser-Liggett C.M."/>
            <person name="Johnson P.J."/>
        </authorList>
    </citation>
    <scope>NUCLEOTIDE SEQUENCE [LARGE SCALE GENOMIC DNA]</scope>
    <source>
        <strain evidence="6">G3</strain>
    </source>
</reference>
<evidence type="ECO:0000256" key="3">
    <source>
        <dbReference type="ARBA" id="ARBA00022833"/>
    </source>
</evidence>
<accession>A2E3M0</accession>
<dbReference type="STRING" id="5722.A2E3M0"/>
<dbReference type="EMBL" id="DS113296">
    <property type="protein sequence ID" value="EAY12786.1"/>
    <property type="molecule type" value="Genomic_DNA"/>
</dbReference>
<evidence type="ECO:0000313" key="6">
    <source>
        <dbReference type="EMBL" id="EAY12786.1"/>
    </source>
</evidence>
<evidence type="ECO:0000259" key="5">
    <source>
        <dbReference type="PROSITE" id="PS51157"/>
    </source>
</evidence>
<feature type="domain" description="UBR-type" evidence="5">
    <location>
        <begin position="176"/>
        <end position="246"/>
    </location>
</feature>
<keyword evidence="2" id="KW-0863">Zinc-finger</keyword>
<dbReference type="SMR" id="A2E3M0"/>
<organism evidence="6 7">
    <name type="scientific">Trichomonas vaginalis (strain ATCC PRA-98 / G3)</name>
    <dbReference type="NCBI Taxonomy" id="412133"/>
    <lineage>
        <taxon>Eukaryota</taxon>
        <taxon>Metamonada</taxon>
        <taxon>Parabasalia</taxon>
        <taxon>Trichomonadida</taxon>
        <taxon>Trichomonadidae</taxon>
        <taxon>Trichomonas</taxon>
    </lineage>
</organism>
<dbReference type="CDD" id="cd19671">
    <property type="entry name" value="UBR-box_UBR4_5_6_7"/>
    <property type="match status" value="1"/>
</dbReference>
<protein>
    <submittedName>
        <fullName evidence="6">Zinc finger in N-recognin family protein</fullName>
    </submittedName>
</protein>
<dbReference type="RefSeq" id="XP_001325009.1">
    <property type="nucleotide sequence ID" value="XM_001324974.1"/>
</dbReference>
<dbReference type="VEuPathDB" id="TrichDB:TVAG_401120"/>
<keyword evidence="7" id="KW-1185">Reference proteome</keyword>
<name>A2E3M0_TRIV3</name>
<dbReference type="Pfam" id="PF02207">
    <property type="entry name" value="zf-UBR"/>
    <property type="match status" value="1"/>
</dbReference>
<sequence length="252" mass="28168">MSSPSKKDRRPICTIRSCMKTPVTQPLYVCHTCKFKQYETICKNCAEFCHVNHDVGFIGNKIGYCWCGYGCRNCHCFLEHPVDGDMSLPPDCPRQCLFNQYDGNNADMEGHQCDQCGISFRSYCCTPCFHMCHKGHSGLDPDGSNSHTSQPCCCGDPSGDYPCKIKPPKDVPEPIPLCTYAICDAEYISQKTYICLTCNQKDNTCVCEFCARVCHAGHQLVEINYISSYCDCGAHSPAAHCHCKLMDFEPAQ</sequence>
<evidence type="ECO:0000256" key="1">
    <source>
        <dbReference type="ARBA" id="ARBA00022723"/>
    </source>
</evidence>
<evidence type="ECO:0000256" key="4">
    <source>
        <dbReference type="PROSITE-ProRule" id="PRU00508"/>
    </source>
</evidence>
<dbReference type="KEGG" id="tva:4770754"/>
<dbReference type="PROSITE" id="PS51157">
    <property type="entry name" value="ZF_UBR"/>
    <property type="match status" value="1"/>
</dbReference>
<proteinExistence type="predicted"/>
<dbReference type="AlphaFoldDB" id="A2E3M0"/>
<reference evidence="6" key="1">
    <citation type="submission" date="2006-10" db="EMBL/GenBank/DDBJ databases">
        <authorList>
            <person name="Amadeo P."/>
            <person name="Zhao Q."/>
            <person name="Wortman J."/>
            <person name="Fraser-Liggett C."/>
            <person name="Carlton J."/>
        </authorList>
    </citation>
    <scope>NUCLEOTIDE SEQUENCE</scope>
    <source>
        <strain evidence="6">G3</strain>
    </source>
</reference>
<keyword evidence="1" id="KW-0479">Metal-binding</keyword>
<gene>
    <name evidence="6" type="ORF">TVAG_401120</name>
</gene>
<dbReference type="InParanoid" id="A2E3M0"/>
<dbReference type="GO" id="GO:0008270">
    <property type="term" value="F:zinc ion binding"/>
    <property type="evidence" value="ECO:0007669"/>
    <property type="project" value="UniProtKB-KW"/>
</dbReference>